<dbReference type="Gene3D" id="1.10.287.100">
    <property type="match status" value="1"/>
</dbReference>
<proteinExistence type="predicted"/>
<sequence>MCALKKKRFNFLIGTDMEFRDNKAIYLQIADYVCEHILLEKWKADEKVPSVRELAVEMEVNPNTVMRTYEFLQNKNIINNKRGIGFFIADDAIENVKSYRKIQFIDEELPVVFRNIYLLNIGFDELETNYKTFVKENFNA</sequence>
<evidence type="ECO:0000256" key="1">
    <source>
        <dbReference type="ARBA" id="ARBA00023015"/>
    </source>
</evidence>
<keyword evidence="6" id="KW-1185">Reference proteome</keyword>
<dbReference type="InterPro" id="IPR036388">
    <property type="entry name" value="WH-like_DNA-bd_sf"/>
</dbReference>
<keyword evidence="1" id="KW-0805">Transcription regulation</keyword>
<reference evidence="6" key="1">
    <citation type="journal article" date="2019" name="Int. J. Syst. Evol. Microbiol.">
        <title>The Global Catalogue of Microorganisms (GCM) 10K type strain sequencing project: providing services to taxonomists for standard genome sequencing and annotation.</title>
        <authorList>
            <consortium name="The Broad Institute Genomics Platform"/>
            <consortium name="The Broad Institute Genome Sequencing Center for Infectious Disease"/>
            <person name="Wu L."/>
            <person name="Ma J."/>
        </authorList>
    </citation>
    <scope>NUCLEOTIDE SEQUENCE [LARGE SCALE GENOMIC DNA]</scope>
    <source>
        <strain evidence="6">JCM 17338</strain>
    </source>
</reference>
<dbReference type="PANTHER" id="PTHR38445:SF10">
    <property type="entry name" value="GNTR-FAMILY TRANSCRIPTIONAL REGULATOR"/>
    <property type="match status" value="1"/>
</dbReference>
<dbReference type="CDD" id="cd07377">
    <property type="entry name" value="WHTH_GntR"/>
    <property type="match status" value="1"/>
</dbReference>
<dbReference type="InterPro" id="IPR036390">
    <property type="entry name" value="WH_DNA-bd_sf"/>
</dbReference>
<keyword evidence="2" id="KW-0238">DNA-binding</keyword>
<dbReference type="EMBL" id="BAABAK010000015">
    <property type="protein sequence ID" value="GAA3973753.1"/>
    <property type="molecule type" value="Genomic_DNA"/>
</dbReference>
<name>A0ABP7PZC8_9SPHI</name>
<dbReference type="Proteomes" id="UP001501081">
    <property type="component" value="Unassembled WGS sequence"/>
</dbReference>
<comment type="caution">
    <text evidence="5">The sequence shown here is derived from an EMBL/GenBank/DDBJ whole genome shotgun (WGS) entry which is preliminary data.</text>
</comment>
<dbReference type="SMART" id="SM00345">
    <property type="entry name" value="HTH_GNTR"/>
    <property type="match status" value="1"/>
</dbReference>
<organism evidence="5 6">
    <name type="scientific">Pedobacter ginsengiterrae</name>
    <dbReference type="NCBI Taxonomy" id="871696"/>
    <lineage>
        <taxon>Bacteria</taxon>
        <taxon>Pseudomonadati</taxon>
        <taxon>Bacteroidota</taxon>
        <taxon>Sphingobacteriia</taxon>
        <taxon>Sphingobacteriales</taxon>
        <taxon>Sphingobacteriaceae</taxon>
        <taxon>Pedobacter</taxon>
    </lineage>
</organism>
<evidence type="ECO:0000256" key="2">
    <source>
        <dbReference type="ARBA" id="ARBA00023125"/>
    </source>
</evidence>
<gene>
    <name evidence="5" type="ORF">GCM10022246_27680</name>
</gene>
<evidence type="ECO:0000313" key="5">
    <source>
        <dbReference type="EMBL" id="GAA3973753.1"/>
    </source>
</evidence>
<evidence type="ECO:0000259" key="4">
    <source>
        <dbReference type="PROSITE" id="PS50949"/>
    </source>
</evidence>
<dbReference type="InterPro" id="IPR000524">
    <property type="entry name" value="Tscrpt_reg_HTH_GntR"/>
</dbReference>
<accession>A0ABP7PZC8</accession>
<feature type="domain" description="HTH gntR-type" evidence="4">
    <location>
        <begin position="23"/>
        <end position="91"/>
    </location>
</feature>
<dbReference type="Pfam" id="PF00392">
    <property type="entry name" value="GntR"/>
    <property type="match status" value="1"/>
</dbReference>
<dbReference type="SUPFAM" id="SSF46785">
    <property type="entry name" value="Winged helix' DNA-binding domain"/>
    <property type="match status" value="1"/>
</dbReference>
<dbReference type="Gene3D" id="1.10.10.10">
    <property type="entry name" value="Winged helix-like DNA-binding domain superfamily/Winged helix DNA-binding domain"/>
    <property type="match status" value="1"/>
</dbReference>
<keyword evidence="3" id="KW-0804">Transcription</keyword>
<dbReference type="PROSITE" id="PS50949">
    <property type="entry name" value="HTH_GNTR"/>
    <property type="match status" value="1"/>
</dbReference>
<evidence type="ECO:0000313" key="6">
    <source>
        <dbReference type="Proteomes" id="UP001501081"/>
    </source>
</evidence>
<evidence type="ECO:0000256" key="3">
    <source>
        <dbReference type="ARBA" id="ARBA00023163"/>
    </source>
</evidence>
<dbReference type="PANTHER" id="PTHR38445">
    <property type="entry name" value="HTH-TYPE TRANSCRIPTIONAL REPRESSOR YTRA"/>
    <property type="match status" value="1"/>
</dbReference>
<protein>
    <submittedName>
        <fullName evidence="5">GntR family transcriptional regulator</fullName>
    </submittedName>
</protein>